<reference evidence="1" key="1">
    <citation type="journal article" date="2021" name="Proc. Natl. Acad. Sci. U.S.A.">
        <title>A Catalog of Tens of Thousands of Viruses from Human Metagenomes Reveals Hidden Associations with Chronic Diseases.</title>
        <authorList>
            <person name="Tisza M.J."/>
            <person name="Buck C.B."/>
        </authorList>
    </citation>
    <scope>NUCLEOTIDE SEQUENCE</scope>
    <source>
        <strain evidence="1">Ctfdk3</strain>
    </source>
</reference>
<accession>A0A8S5NKN5</accession>
<protein>
    <submittedName>
        <fullName evidence="1">Uncharacterized protein</fullName>
    </submittedName>
</protein>
<evidence type="ECO:0000313" key="1">
    <source>
        <dbReference type="EMBL" id="DAD94635.1"/>
    </source>
</evidence>
<organism evidence="1">
    <name type="scientific">Siphoviridae sp. ctfdk3</name>
    <dbReference type="NCBI Taxonomy" id="2826416"/>
    <lineage>
        <taxon>Viruses</taxon>
        <taxon>Duplodnaviria</taxon>
        <taxon>Heunggongvirae</taxon>
        <taxon>Uroviricota</taxon>
        <taxon>Caudoviricetes</taxon>
    </lineage>
</organism>
<sequence length="284" mass="32209">MRVNMYPNPRFDRNGASLGAWGFDYAKDMPGDGTLRPSASGGFDELRIPELDLGVEYVFSVRSENRLGGVMVVIADTYSSKISPDGNGLIVVRLTVPTTGSQKENRVVFYNSGVYSQPQLELASAYDAAPGGVSSLLLRRHDATRLTPRTGMVMPDDGHEPMHEPILDHRPESRQVGGYHDHSEQARDEILGHGLCERHRRHYLDERVWRHQCEPTCRLRVERQRCRSDVNELFRQVRQSDRHRDEYAHLHVGRVSGEQDSARRHRIFHRGHDAARLTLLGVAA</sequence>
<name>A0A8S5NKN5_9CAUD</name>
<dbReference type="EMBL" id="BK015178">
    <property type="protein sequence ID" value="DAD94635.1"/>
    <property type="molecule type" value="Genomic_DNA"/>
</dbReference>
<proteinExistence type="predicted"/>